<organism>
    <name type="scientific">Ixodes scapularis</name>
    <name type="common">Black-legged tick</name>
    <name type="synonym">Deer tick</name>
    <dbReference type="NCBI Taxonomy" id="6945"/>
    <lineage>
        <taxon>Eukaryota</taxon>
        <taxon>Metazoa</taxon>
        <taxon>Ecdysozoa</taxon>
        <taxon>Arthropoda</taxon>
        <taxon>Chelicerata</taxon>
        <taxon>Arachnida</taxon>
        <taxon>Acari</taxon>
        <taxon>Parasitiformes</taxon>
        <taxon>Ixodida</taxon>
        <taxon>Ixodoidea</taxon>
        <taxon>Ixodidae</taxon>
        <taxon>Ixodinae</taxon>
        <taxon>Ixodes</taxon>
    </lineage>
</organism>
<protein>
    <submittedName>
        <fullName evidence="2 3">Uncharacterized protein</fullName>
    </submittedName>
</protein>
<sequence length="106" mass="11302">MEATAMGSATEDTDTEDLSDTEDITATTEATVTEEDTTAKGATATDMEDTEVIAVMEDTVDMVTVDTTGGREKTSELPKQSSFPVPRAASSAKYEIYLRMLASFSS</sequence>
<dbReference type="EnsemblMetazoa" id="ISCW009891-RA">
    <property type="protein sequence ID" value="ISCW009891-PA"/>
    <property type="gene ID" value="ISCW009891"/>
</dbReference>
<evidence type="ECO:0000313" key="4">
    <source>
        <dbReference type="Proteomes" id="UP000001555"/>
    </source>
</evidence>
<reference evidence="2 4" key="1">
    <citation type="submission" date="2008-03" db="EMBL/GenBank/DDBJ databases">
        <title>Annotation of Ixodes scapularis.</title>
        <authorList>
            <consortium name="Ixodes scapularis Genome Project Consortium"/>
            <person name="Caler E."/>
            <person name="Hannick L.I."/>
            <person name="Bidwell S."/>
            <person name="Joardar V."/>
            <person name="Thiagarajan M."/>
            <person name="Amedeo P."/>
            <person name="Galinsky K.J."/>
            <person name="Schobel S."/>
            <person name="Inman J."/>
            <person name="Hostetler J."/>
            <person name="Miller J."/>
            <person name="Hammond M."/>
            <person name="Megy K."/>
            <person name="Lawson D."/>
            <person name="Kodira C."/>
            <person name="Sutton G."/>
            <person name="Meyer J."/>
            <person name="Hill C.A."/>
            <person name="Birren B."/>
            <person name="Nene V."/>
            <person name="Collins F."/>
            <person name="Alarcon-Chaidez F."/>
            <person name="Wikel S."/>
            <person name="Strausberg R."/>
        </authorList>
    </citation>
    <scope>NUCLEOTIDE SEQUENCE [LARGE SCALE GENOMIC DNA]</scope>
    <source>
        <strain evidence="4">Wikel</strain>
        <strain evidence="2">Wikel colony</strain>
    </source>
</reference>
<feature type="compositionally biased region" description="Acidic residues" evidence="1">
    <location>
        <begin position="11"/>
        <end position="23"/>
    </location>
</feature>
<feature type="region of interest" description="Disordered" evidence="1">
    <location>
        <begin position="1"/>
        <end position="46"/>
    </location>
</feature>
<evidence type="ECO:0000313" key="3">
    <source>
        <dbReference type="EnsemblMetazoa" id="ISCW009891-PA"/>
    </source>
</evidence>
<accession>B7Q386</accession>
<gene>
    <name evidence="2" type="ORF">IscW_ISCW009891</name>
</gene>
<dbReference type="PaxDb" id="6945-B7Q386"/>
<dbReference type="EMBL" id="ABJB010067064">
    <property type="status" value="NOT_ANNOTATED_CDS"/>
    <property type="molecule type" value="Genomic_DNA"/>
</dbReference>
<name>B7Q386_IXOSC</name>
<proteinExistence type="predicted"/>
<dbReference type="HOGENOM" id="CLU_152782_0_0_1"/>
<dbReference type="InParanoid" id="B7Q386"/>
<dbReference type="Proteomes" id="UP000001555">
    <property type="component" value="Unassembled WGS sequence"/>
</dbReference>
<evidence type="ECO:0000313" key="2">
    <source>
        <dbReference type="EMBL" id="EEC13308.1"/>
    </source>
</evidence>
<dbReference type="EMBL" id="DS848085">
    <property type="protein sequence ID" value="EEC13308.1"/>
    <property type="molecule type" value="Genomic_DNA"/>
</dbReference>
<evidence type="ECO:0000256" key="1">
    <source>
        <dbReference type="SAM" id="MobiDB-lite"/>
    </source>
</evidence>
<keyword evidence="4" id="KW-1185">Reference proteome</keyword>
<dbReference type="AlphaFoldDB" id="B7Q386"/>
<dbReference type="VEuPathDB" id="VectorBase:ISCW009891"/>
<reference evidence="3" key="2">
    <citation type="submission" date="2020-05" db="UniProtKB">
        <authorList>
            <consortium name="EnsemblMetazoa"/>
        </authorList>
    </citation>
    <scope>IDENTIFICATION</scope>
    <source>
        <strain evidence="3">wikel</strain>
    </source>
</reference>